<evidence type="ECO:0000256" key="2">
    <source>
        <dbReference type="ARBA" id="ARBA00022475"/>
    </source>
</evidence>
<dbReference type="RefSeq" id="WP_093191888.1">
    <property type="nucleotide sequence ID" value="NZ_FNEV01000001.1"/>
</dbReference>
<evidence type="ECO:0000256" key="6">
    <source>
        <dbReference type="ARBA" id="ARBA00023136"/>
    </source>
</evidence>
<dbReference type="InterPro" id="IPR007060">
    <property type="entry name" value="FtsL/DivIC"/>
</dbReference>
<dbReference type="Pfam" id="PF04977">
    <property type="entry name" value="DivIC"/>
    <property type="match status" value="1"/>
</dbReference>
<dbReference type="GO" id="GO:0005886">
    <property type="term" value="C:plasma membrane"/>
    <property type="evidence" value="ECO:0007669"/>
    <property type="project" value="UniProtKB-SubCell"/>
</dbReference>
<evidence type="ECO:0000256" key="9">
    <source>
        <dbReference type="SAM" id="Phobius"/>
    </source>
</evidence>
<evidence type="ECO:0000256" key="7">
    <source>
        <dbReference type="ARBA" id="ARBA00023306"/>
    </source>
</evidence>
<dbReference type="Proteomes" id="UP000199225">
    <property type="component" value="Unassembled WGS sequence"/>
</dbReference>
<keyword evidence="2" id="KW-1003">Cell membrane</keyword>
<dbReference type="OrthoDB" id="2973386at2"/>
<dbReference type="STRING" id="86666.SAMN04490247_0595"/>
<dbReference type="AlphaFoldDB" id="A0A1G8QGB6"/>
<protein>
    <recommendedName>
        <fullName evidence="8">Cell division protein FtsL</fullName>
    </recommendedName>
</protein>
<feature type="transmembrane region" description="Helical" evidence="9">
    <location>
        <begin position="38"/>
        <end position="56"/>
    </location>
</feature>
<dbReference type="EMBL" id="FNEV01000001">
    <property type="protein sequence ID" value="SDJ03688.1"/>
    <property type="molecule type" value="Genomic_DNA"/>
</dbReference>
<keyword evidence="6 9" id="KW-0472">Membrane</keyword>
<name>A0A1G8QGB6_9BACI</name>
<dbReference type="NCBIfam" id="TIGR02209">
    <property type="entry name" value="ftsL_broad"/>
    <property type="match status" value="1"/>
</dbReference>
<accession>A0A1G8QGB6</accession>
<reference evidence="11" key="1">
    <citation type="submission" date="2016-10" db="EMBL/GenBank/DDBJ databases">
        <authorList>
            <person name="Varghese N."/>
            <person name="Submissions S."/>
        </authorList>
    </citation>
    <scope>NUCLEOTIDE SEQUENCE [LARGE SCALE GENOMIC DNA]</scope>
    <source>
        <strain evidence="11">DSM 4771</strain>
    </source>
</reference>
<keyword evidence="5 9" id="KW-1133">Transmembrane helix</keyword>
<sequence>MSTEKVRAYQPETKPKRKQKQVKVKVTKKKWISTGEKYLYSVISGAMLCACAYVISFSSATDSLNRDIESMEGKIQEQQSVNNSLSYEAEQLRNPERILEIAKKHGLDIKQSQVKQAGTVSAD</sequence>
<evidence type="ECO:0000256" key="3">
    <source>
        <dbReference type="ARBA" id="ARBA00022618"/>
    </source>
</evidence>
<keyword evidence="4 9" id="KW-0812">Transmembrane</keyword>
<evidence type="ECO:0000313" key="11">
    <source>
        <dbReference type="Proteomes" id="UP000199225"/>
    </source>
</evidence>
<evidence type="ECO:0000256" key="1">
    <source>
        <dbReference type="ARBA" id="ARBA00004401"/>
    </source>
</evidence>
<keyword evidence="7" id="KW-0131">Cell cycle</keyword>
<proteinExistence type="predicted"/>
<gene>
    <name evidence="10" type="ORF">SAMN04490247_0595</name>
</gene>
<evidence type="ECO:0000256" key="5">
    <source>
        <dbReference type="ARBA" id="ARBA00022989"/>
    </source>
</evidence>
<dbReference type="InterPro" id="IPR011922">
    <property type="entry name" value="Cell_div_FtsL"/>
</dbReference>
<keyword evidence="11" id="KW-1185">Reference proteome</keyword>
<evidence type="ECO:0000256" key="4">
    <source>
        <dbReference type="ARBA" id="ARBA00022692"/>
    </source>
</evidence>
<keyword evidence="3 10" id="KW-0132">Cell division</keyword>
<evidence type="ECO:0000256" key="8">
    <source>
        <dbReference type="NCBIfam" id="TIGR02209"/>
    </source>
</evidence>
<organism evidence="10 11">
    <name type="scientific">Salimicrobium halophilum</name>
    <dbReference type="NCBI Taxonomy" id="86666"/>
    <lineage>
        <taxon>Bacteria</taxon>
        <taxon>Bacillati</taxon>
        <taxon>Bacillota</taxon>
        <taxon>Bacilli</taxon>
        <taxon>Bacillales</taxon>
        <taxon>Bacillaceae</taxon>
        <taxon>Salimicrobium</taxon>
    </lineage>
</organism>
<evidence type="ECO:0000313" key="10">
    <source>
        <dbReference type="EMBL" id="SDJ03688.1"/>
    </source>
</evidence>
<comment type="subcellular location">
    <subcellularLocation>
        <location evidence="1">Cell membrane</location>
        <topology evidence="1">Single-pass type II membrane protein</topology>
    </subcellularLocation>
</comment>
<dbReference type="GO" id="GO:0051301">
    <property type="term" value="P:cell division"/>
    <property type="evidence" value="ECO:0007669"/>
    <property type="project" value="UniProtKB-KW"/>
</dbReference>